<keyword evidence="2" id="KW-1185">Reference proteome</keyword>
<proteinExistence type="predicted"/>
<gene>
    <name evidence="1" type="ORF">CCAP1982_LOCUS540</name>
</gene>
<evidence type="ECO:0000313" key="2">
    <source>
        <dbReference type="Proteomes" id="UP000606786"/>
    </source>
</evidence>
<name>A0A811U2Y3_CERCA</name>
<protein>
    <submittedName>
        <fullName evidence="1">(Mediterranean fruit fly) hypothetical protein</fullName>
    </submittedName>
</protein>
<dbReference type="EMBL" id="CAJHJT010000001">
    <property type="protein sequence ID" value="CAD6991625.1"/>
    <property type="molecule type" value="Genomic_DNA"/>
</dbReference>
<accession>A0A811U2Y3</accession>
<organism evidence="1 2">
    <name type="scientific">Ceratitis capitata</name>
    <name type="common">Mediterranean fruit fly</name>
    <name type="synonym">Tephritis capitata</name>
    <dbReference type="NCBI Taxonomy" id="7213"/>
    <lineage>
        <taxon>Eukaryota</taxon>
        <taxon>Metazoa</taxon>
        <taxon>Ecdysozoa</taxon>
        <taxon>Arthropoda</taxon>
        <taxon>Hexapoda</taxon>
        <taxon>Insecta</taxon>
        <taxon>Pterygota</taxon>
        <taxon>Neoptera</taxon>
        <taxon>Endopterygota</taxon>
        <taxon>Diptera</taxon>
        <taxon>Brachycera</taxon>
        <taxon>Muscomorpha</taxon>
        <taxon>Tephritoidea</taxon>
        <taxon>Tephritidae</taxon>
        <taxon>Ceratitis</taxon>
        <taxon>Ceratitis</taxon>
    </lineage>
</organism>
<sequence length="99" mass="11398">MAAMRPIESSDVDSQATWLPQISTYATKLTKLAEFGRTANERTNTAEWMVRRRAPCMKTYSEKTEEEIRLFKQKDVSTKRGKLGVLERKISRISSLPFV</sequence>
<reference evidence="1" key="1">
    <citation type="submission" date="2020-11" db="EMBL/GenBank/DDBJ databases">
        <authorList>
            <person name="Whitehead M."/>
        </authorList>
    </citation>
    <scope>NUCLEOTIDE SEQUENCE</scope>
    <source>
        <strain evidence="1">EGII</strain>
    </source>
</reference>
<evidence type="ECO:0000313" key="1">
    <source>
        <dbReference type="EMBL" id="CAD6991625.1"/>
    </source>
</evidence>
<dbReference type="Proteomes" id="UP000606786">
    <property type="component" value="Unassembled WGS sequence"/>
</dbReference>
<comment type="caution">
    <text evidence="1">The sequence shown here is derived from an EMBL/GenBank/DDBJ whole genome shotgun (WGS) entry which is preliminary data.</text>
</comment>
<dbReference type="AlphaFoldDB" id="A0A811U2Y3"/>